<keyword evidence="5" id="KW-1133">Transmembrane helix</keyword>
<dbReference type="AlphaFoldDB" id="A0A8C6T9C9"/>
<evidence type="ECO:0000256" key="2">
    <source>
        <dbReference type="ARBA" id="ARBA00022771"/>
    </source>
</evidence>
<dbReference type="Gene3D" id="3.30.40.10">
    <property type="entry name" value="Zinc/RING finger domain, C3HC4 (zinc finger)"/>
    <property type="match status" value="1"/>
</dbReference>
<feature type="transmembrane region" description="Helical" evidence="5">
    <location>
        <begin position="137"/>
        <end position="155"/>
    </location>
</feature>
<keyword evidence="8" id="KW-1185">Reference proteome</keyword>
<keyword evidence="3" id="KW-0862">Zinc</keyword>
<dbReference type="GO" id="GO:0008270">
    <property type="term" value="F:zinc ion binding"/>
    <property type="evidence" value="ECO:0007669"/>
    <property type="project" value="UniProtKB-KW"/>
</dbReference>
<keyword evidence="5" id="KW-0812">Transmembrane</keyword>
<proteinExistence type="predicted"/>
<dbReference type="Proteomes" id="UP000694523">
    <property type="component" value="Unplaced"/>
</dbReference>
<accession>A0A8C6T9C9</accession>
<keyword evidence="1" id="KW-0479">Metal-binding</keyword>
<evidence type="ECO:0000256" key="5">
    <source>
        <dbReference type="SAM" id="Phobius"/>
    </source>
</evidence>
<evidence type="ECO:0000259" key="6">
    <source>
        <dbReference type="PROSITE" id="PS50089"/>
    </source>
</evidence>
<dbReference type="Ensembl" id="ENSNMLT00000018751.1">
    <property type="protein sequence ID" value="ENSNMLP00000016653.1"/>
    <property type="gene ID" value="ENSNMLG00000011064.1"/>
</dbReference>
<dbReference type="PANTHER" id="PTHR24103">
    <property type="entry name" value="E3 UBIQUITIN-PROTEIN LIGASE TRIM"/>
    <property type="match status" value="1"/>
</dbReference>
<reference evidence="7" key="1">
    <citation type="submission" date="2025-08" db="UniProtKB">
        <authorList>
            <consortium name="Ensembl"/>
        </authorList>
    </citation>
    <scope>IDENTIFICATION</scope>
</reference>
<evidence type="ECO:0000313" key="8">
    <source>
        <dbReference type="Proteomes" id="UP000694523"/>
    </source>
</evidence>
<dbReference type="SUPFAM" id="SSF57850">
    <property type="entry name" value="RING/U-box"/>
    <property type="match status" value="1"/>
</dbReference>
<feature type="domain" description="RING-type" evidence="6">
    <location>
        <begin position="59"/>
        <end position="99"/>
    </location>
</feature>
<evidence type="ECO:0000256" key="1">
    <source>
        <dbReference type="ARBA" id="ARBA00022723"/>
    </source>
</evidence>
<keyword evidence="2 4" id="KW-0863">Zinc-finger</keyword>
<sequence length="156" mass="17949">MSPERNPFGDFSVAQAKASKLRLTASKNRFTRTAASTLLFYLIKNNTNMAEFFDNMLTCKLCLDTFKDPVTLGCDHSFCLSCLQKNWDQNKTENCPVCRRSSSKDHLVVNQTLKEMSDSFTQRQKNKGQNFPLSEDVIALSMTLLFDIFVFLFWIF</sequence>
<keyword evidence="5" id="KW-0472">Membrane</keyword>
<dbReference type="InterPro" id="IPR013083">
    <property type="entry name" value="Znf_RING/FYVE/PHD"/>
</dbReference>
<reference evidence="7" key="2">
    <citation type="submission" date="2025-09" db="UniProtKB">
        <authorList>
            <consortium name="Ensembl"/>
        </authorList>
    </citation>
    <scope>IDENTIFICATION</scope>
</reference>
<dbReference type="PROSITE" id="PS50089">
    <property type="entry name" value="ZF_RING_2"/>
    <property type="match status" value="1"/>
</dbReference>
<dbReference type="InterPro" id="IPR050143">
    <property type="entry name" value="TRIM/RBCC"/>
</dbReference>
<dbReference type="Pfam" id="PF15227">
    <property type="entry name" value="zf-C3HC4_4"/>
    <property type="match status" value="1"/>
</dbReference>
<name>A0A8C6T9C9_9GOBI</name>
<evidence type="ECO:0000256" key="3">
    <source>
        <dbReference type="ARBA" id="ARBA00022833"/>
    </source>
</evidence>
<dbReference type="InterPro" id="IPR001841">
    <property type="entry name" value="Znf_RING"/>
</dbReference>
<organism evidence="7 8">
    <name type="scientific">Neogobius melanostomus</name>
    <name type="common">round goby</name>
    <dbReference type="NCBI Taxonomy" id="47308"/>
    <lineage>
        <taxon>Eukaryota</taxon>
        <taxon>Metazoa</taxon>
        <taxon>Chordata</taxon>
        <taxon>Craniata</taxon>
        <taxon>Vertebrata</taxon>
        <taxon>Euteleostomi</taxon>
        <taxon>Actinopterygii</taxon>
        <taxon>Neopterygii</taxon>
        <taxon>Teleostei</taxon>
        <taxon>Neoteleostei</taxon>
        <taxon>Acanthomorphata</taxon>
        <taxon>Gobiaria</taxon>
        <taxon>Gobiiformes</taxon>
        <taxon>Gobioidei</taxon>
        <taxon>Gobiidae</taxon>
        <taxon>Benthophilinae</taxon>
        <taxon>Neogobiini</taxon>
        <taxon>Neogobius</taxon>
    </lineage>
</organism>
<evidence type="ECO:0000313" key="7">
    <source>
        <dbReference type="Ensembl" id="ENSNMLP00000016653.1"/>
    </source>
</evidence>
<protein>
    <recommendedName>
        <fullName evidence="6">RING-type domain-containing protein</fullName>
    </recommendedName>
</protein>
<dbReference type="SMART" id="SM00184">
    <property type="entry name" value="RING"/>
    <property type="match status" value="1"/>
</dbReference>
<dbReference type="PROSITE" id="PS00518">
    <property type="entry name" value="ZF_RING_1"/>
    <property type="match status" value="1"/>
</dbReference>
<dbReference type="InterPro" id="IPR017907">
    <property type="entry name" value="Znf_RING_CS"/>
</dbReference>
<evidence type="ECO:0000256" key="4">
    <source>
        <dbReference type="PROSITE-ProRule" id="PRU00175"/>
    </source>
</evidence>